<feature type="compositionally biased region" description="Gly residues" evidence="3">
    <location>
        <begin position="199"/>
        <end position="226"/>
    </location>
</feature>
<keyword evidence="2" id="KW-0408">Iron</keyword>
<dbReference type="InterPro" id="IPR001128">
    <property type="entry name" value="Cyt_P450"/>
</dbReference>
<dbReference type="Proteomes" id="UP001500630">
    <property type="component" value="Unassembled WGS sequence"/>
</dbReference>
<evidence type="ECO:0000313" key="5">
    <source>
        <dbReference type="Proteomes" id="UP001500630"/>
    </source>
</evidence>
<organism evidence="4 5">
    <name type="scientific">Nonomuraea rosea</name>
    <dbReference type="NCBI Taxonomy" id="638574"/>
    <lineage>
        <taxon>Bacteria</taxon>
        <taxon>Bacillati</taxon>
        <taxon>Actinomycetota</taxon>
        <taxon>Actinomycetes</taxon>
        <taxon>Streptosporangiales</taxon>
        <taxon>Streptosporangiaceae</taxon>
        <taxon>Nonomuraea</taxon>
    </lineage>
</organism>
<dbReference type="EMBL" id="BAABDQ010000005">
    <property type="protein sequence ID" value="GAA3546940.1"/>
    <property type="molecule type" value="Genomic_DNA"/>
</dbReference>
<sequence>MSPPVPAGVARPQPDVAGIDDLDLLDPALHAANDLTPVWRWLRAHDPVRRHERFWSVTRHADVLRVVRDPAAFTSLQGNMLRTLLRGHDPGAGRMLVVTDGPRHTRLRRLLTPGFGPRTLGPVTRSITTATRELLGALVRRGGGDFVAEVAAQVPLRAICELLGVPERDRRRVLELTGDAMLGEGDTHEQGGTSPGTRADGGGGGAAGPGRRTGAGGGTGSAGNAGGVTRQARIAQSEILLYYTRLAAERRTAPGDDIVSLLVGGGLTEEEILLNCYNLIIGGDETARLAMAGGLLALATYGEQWARLRADPALIAPAVEEILRWTTPAAHVGRTATRDTELAGRKVAAGDVVALWTVSANRDETVFDAPDRFDVGRTPNRHLTFGYGPHFCLGAQLARAEIGALLAELRESVREITVTGPVTWLPSNFINGVRTLPIALE</sequence>
<dbReference type="InterPro" id="IPR036396">
    <property type="entry name" value="Cyt_P450_sf"/>
</dbReference>
<keyword evidence="2" id="KW-0349">Heme</keyword>
<comment type="similarity">
    <text evidence="1 2">Belongs to the cytochrome P450 family.</text>
</comment>
<reference evidence="5" key="1">
    <citation type="journal article" date="2019" name="Int. J. Syst. Evol. Microbiol.">
        <title>The Global Catalogue of Microorganisms (GCM) 10K type strain sequencing project: providing services to taxonomists for standard genome sequencing and annotation.</title>
        <authorList>
            <consortium name="The Broad Institute Genomics Platform"/>
            <consortium name="The Broad Institute Genome Sequencing Center for Infectious Disease"/>
            <person name="Wu L."/>
            <person name="Ma J."/>
        </authorList>
    </citation>
    <scope>NUCLEOTIDE SEQUENCE [LARGE SCALE GENOMIC DNA]</scope>
    <source>
        <strain evidence="5">JCM 17326</strain>
    </source>
</reference>
<evidence type="ECO:0000256" key="1">
    <source>
        <dbReference type="ARBA" id="ARBA00010617"/>
    </source>
</evidence>
<feature type="region of interest" description="Disordered" evidence="3">
    <location>
        <begin position="179"/>
        <end position="227"/>
    </location>
</feature>
<gene>
    <name evidence="4" type="ORF">GCM10022419_028940</name>
</gene>
<keyword evidence="2" id="KW-0503">Monooxygenase</keyword>
<dbReference type="Gene3D" id="1.10.630.10">
    <property type="entry name" value="Cytochrome P450"/>
    <property type="match status" value="1"/>
</dbReference>
<accession>A0ABP6W871</accession>
<dbReference type="CDD" id="cd11033">
    <property type="entry name" value="CYP142-like"/>
    <property type="match status" value="1"/>
</dbReference>
<dbReference type="PANTHER" id="PTHR46696">
    <property type="entry name" value="P450, PUTATIVE (EUROFUNG)-RELATED"/>
    <property type="match status" value="1"/>
</dbReference>
<dbReference type="PANTHER" id="PTHR46696:SF4">
    <property type="entry name" value="BIOTIN BIOSYNTHESIS CYTOCHROME P450"/>
    <property type="match status" value="1"/>
</dbReference>
<dbReference type="SUPFAM" id="SSF48264">
    <property type="entry name" value="Cytochrome P450"/>
    <property type="match status" value="1"/>
</dbReference>
<dbReference type="Pfam" id="PF00067">
    <property type="entry name" value="p450"/>
    <property type="match status" value="1"/>
</dbReference>
<evidence type="ECO:0000256" key="3">
    <source>
        <dbReference type="SAM" id="MobiDB-lite"/>
    </source>
</evidence>
<dbReference type="PROSITE" id="PS00086">
    <property type="entry name" value="CYTOCHROME_P450"/>
    <property type="match status" value="1"/>
</dbReference>
<evidence type="ECO:0000256" key="2">
    <source>
        <dbReference type="RuleBase" id="RU000461"/>
    </source>
</evidence>
<protein>
    <submittedName>
        <fullName evidence="4">Cytochrome P450</fullName>
    </submittedName>
</protein>
<dbReference type="PRINTS" id="PR00359">
    <property type="entry name" value="BP450"/>
</dbReference>
<keyword evidence="5" id="KW-1185">Reference proteome</keyword>
<dbReference type="RefSeq" id="WP_345561925.1">
    <property type="nucleotide sequence ID" value="NZ_BAABDQ010000005.1"/>
</dbReference>
<dbReference type="InterPro" id="IPR002397">
    <property type="entry name" value="Cyt_P450_B"/>
</dbReference>
<keyword evidence="2" id="KW-0560">Oxidoreductase</keyword>
<name>A0ABP6W871_9ACTN</name>
<dbReference type="InterPro" id="IPR017972">
    <property type="entry name" value="Cyt_P450_CS"/>
</dbReference>
<evidence type="ECO:0000313" key="4">
    <source>
        <dbReference type="EMBL" id="GAA3546940.1"/>
    </source>
</evidence>
<comment type="caution">
    <text evidence="4">The sequence shown here is derived from an EMBL/GenBank/DDBJ whole genome shotgun (WGS) entry which is preliminary data.</text>
</comment>
<proteinExistence type="inferred from homology"/>
<keyword evidence="2" id="KW-0479">Metal-binding</keyword>